<dbReference type="Proteomes" id="UP000077202">
    <property type="component" value="Unassembled WGS sequence"/>
</dbReference>
<gene>
    <name evidence="2" type="ORF">AXG93_2116s1150</name>
</gene>
<reference evidence="2" key="1">
    <citation type="submission" date="2016-03" db="EMBL/GenBank/DDBJ databases">
        <title>Mechanisms controlling the formation of the plant cell surface in tip-growing cells are functionally conserved among land plants.</title>
        <authorList>
            <person name="Honkanen S."/>
            <person name="Jones V.A."/>
            <person name="Morieri G."/>
            <person name="Champion C."/>
            <person name="Hetherington A.J."/>
            <person name="Kelly S."/>
            <person name="Saint-Marcoux D."/>
            <person name="Proust H."/>
            <person name="Prescott H."/>
            <person name="Dolan L."/>
        </authorList>
    </citation>
    <scope>NUCLEOTIDE SEQUENCE [LARGE SCALE GENOMIC DNA]</scope>
    <source>
        <tissue evidence="2">Whole gametophyte</tissue>
    </source>
</reference>
<feature type="region of interest" description="Disordered" evidence="1">
    <location>
        <begin position="149"/>
        <end position="226"/>
    </location>
</feature>
<evidence type="ECO:0000256" key="1">
    <source>
        <dbReference type="SAM" id="MobiDB-lite"/>
    </source>
</evidence>
<protein>
    <submittedName>
        <fullName evidence="2">Uncharacterized protein</fullName>
    </submittedName>
</protein>
<proteinExistence type="predicted"/>
<keyword evidence="3" id="KW-1185">Reference proteome</keyword>
<name>A0A176VMG7_MARPO</name>
<feature type="compositionally biased region" description="Basic and acidic residues" evidence="1">
    <location>
        <begin position="207"/>
        <end position="226"/>
    </location>
</feature>
<evidence type="ECO:0000313" key="3">
    <source>
        <dbReference type="Proteomes" id="UP000077202"/>
    </source>
</evidence>
<feature type="region of interest" description="Disordered" evidence="1">
    <location>
        <begin position="9"/>
        <end position="69"/>
    </location>
</feature>
<sequence length="226" mass="24492">MLLLGAAIFPELSNGKRMADGAESPEASSGYQIEDQHHSSDLQNQKPDSTEPKLRRSSSFSLDAKHAGNSKCRWICDTQTEEEALAAAAAAAEIRHKKQHEEQSKTKLKKQQQHQEEEEEEEVREEAQILSFLSTGVRISNLLAAAAATAPSGEGPCIPVHRELKKGGGGGGGEGREGGAQRQTHRSRCQVLFASQASSTSNQSQGKGREGKGRERRAPEKVKVKK</sequence>
<dbReference type="AlphaFoldDB" id="A0A176VMG7"/>
<dbReference type="EMBL" id="LVLJ01003422">
    <property type="protein sequence ID" value="OAE21501.1"/>
    <property type="molecule type" value="Genomic_DNA"/>
</dbReference>
<evidence type="ECO:0000313" key="2">
    <source>
        <dbReference type="EMBL" id="OAE21501.1"/>
    </source>
</evidence>
<comment type="caution">
    <text evidence="2">The sequence shown here is derived from an EMBL/GenBank/DDBJ whole genome shotgun (WGS) entry which is preliminary data.</text>
</comment>
<feature type="compositionally biased region" description="Low complexity" evidence="1">
    <location>
        <begin position="194"/>
        <end position="206"/>
    </location>
</feature>
<feature type="region of interest" description="Disordered" evidence="1">
    <location>
        <begin position="91"/>
        <end position="127"/>
    </location>
</feature>
<accession>A0A176VMG7</accession>
<organism evidence="2 3">
    <name type="scientific">Marchantia polymorpha subsp. ruderalis</name>
    <dbReference type="NCBI Taxonomy" id="1480154"/>
    <lineage>
        <taxon>Eukaryota</taxon>
        <taxon>Viridiplantae</taxon>
        <taxon>Streptophyta</taxon>
        <taxon>Embryophyta</taxon>
        <taxon>Marchantiophyta</taxon>
        <taxon>Marchantiopsida</taxon>
        <taxon>Marchantiidae</taxon>
        <taxon>Marchantiales</taxon>
        <taxon>Marchantiaceae</taxon>
        <taxon>Marchantia</taxon>
    </lineage>
</organism>